<keyword evidence="9" id="KW-1185">Reference proteome</keyword>
<evidence type="ECO:0000256" key="3">
    <source>
        <dbReference type="ARBA" id="ARBA00022574"/>
    </source>
</evidence>
<dbReference type="InterPro" id="IPR001680">
    <property type="entry name" value="WD40_rpt"/>
</dbReference>
<feature type="repeat" description="WD" evidence="6">
    <location>
        <begin position="131"/>
        <end position="173"/>
    </location>
</feature>
<feature type="repeat" description="WD" evidence="6">
    <location>
        <begin position="174"/>
        <end position="208"/>
    </location>
</feature>
<evidence type="ECO:0000256" key="4">
    <source>
        <dbReference type="ARBA" id="ARBA00022737"/>
    </source>
</evidence>
<dbReference type="GO" id="GO:0006364">
    <property type="term" value="P:rRNA processing"/>
    <property type="evidence" value="ECO:0007669"/>
    <property type="project" value="UniProtKB-KW"/>
</dbReference>
<reference evidence="8 9" key="1">
    <citation type="journal article" date="2016" name="Nat. Commun.">
        <title>Ectomycorrhizal ecology is imprinted in the genome of the dominant symbiotic fungus Cenococcum geophilum.</title>
        <authorList>
            <consortium name="DOE Joint Genome Institute"/>
            <person name="Peter M."/>
            <person name="Kohler A."/>
            <person name="Ohm R.A."/>
            <person name="Kuo A."/>
            <person name="Krutzmann J."/>
            <person name="Morin E."/>
            <person name="Arend M."/>
            <person name="Barry K.W."/>
            <person name="Binder M."/>
            <person name="Choi C."/>
            <person name="Clum A."/>
            <person name="Copeland A."/>
            <person name="Grisel N."/>
            <person name="Haridas S."/>
            <person name="Kipfer T."/>
            <person name="LaButti K."/>
            <person name="Lindquist E."/>
            <person name="Lipzen A."/>
            <person name="Maire R."/>
            <person name="Meier B."/>
            <person name="Mihaltcheva S."/>
            <person name="Molinier V."/>
            <person name="Murat C."/>
            <person name="Poggeler S."/>
            <person name="Quandt C.A."/>
            <person name="Sperisen C."/>
            <person name="Tritt A."/>
            <person name="Tisserant E."/>
            <person name="Crous P.W."/>
            <person name="Henrissat B."/>
            <person name="Nehls U."/>
            <person name="Egli S."/>
            <person name="Spatafora J.W."/>
            <person name="Grigoriev I.V."/>
            <person name="Martin F.M."/>
        </authorList>
    </citation>
    <scope>NUCLEOTIDE SEQUENCE [LARGE SCALE GENOMIC DNA]</scope>
    <source>
        <strain evidence="8 9">CBS 207.34</strain>
    </source>
</reference>
<dbReference type="SMART" id="SM00320">
    <property type="entry name" value="WD40"/>
    <property type="match status" value="6"/>
</dbReference>
<accession>A0A8E2EP43</accession>
<evidence type="ECO:0000256" key="2">
    <source>
        <dbReference type="ARBA" id="ARBA00022552"/>
    </source>
</evidence>
<evidence type="ECO:0000313" key="9">
    <source>
        <dbReference type="Proteomes" id="UP000250140"/>
    </source>
</evidence>
<dbReference type="InterPro" id="IPR036322">
    <property type="entry name" value="WD40_repeat_dom_sf"/>
</dbReference>
<dbReference type="Proteomes" id="UP000250140">
    <property type="component" value="Unassembled WGS sequence"/>
</dbReference>
<dbReference type="EMBL" id="KV750974">
    <property type="protein sequence ID" value="OCL02311.1"/>
    <property type="molecule type" value="Genomic_DNA"/>
</dbReference>
<gene>
    <name evidence="8" type="ORF">AOQ84DRAFT_327623</name>
</gene>
<feature type="repeat" description="WD" evidence="6">
    <location>
        <begin position="259"/>
        <end position="291"/>
    </location>
</feature>
<dbReference type="PROSITE" id="PS50082">
    <property type="entry name" value="WD_REPEATS_2"/>
    <property type="match status" value="3"/>
</dbReference>
<dbReference type="SUPFAM" id="SSF50978">
    <property type="entry name" value="WD40 repeat-like"/>
    <property type="match status" value="1"/>
</dbReference>
<dbReference type="Gene3D" id="2.130.10.10">
    <property type="entry name" value="YVTN repeat-like/Quinoprotein amine dehydrogenase"/>
    <property type="match status" value="2"/>
</dbReference>
<dbReference type="PANTHER" id="PTHR19924">
    <property type="entry name" value="UTP15 U3 SMALL NUCLEOLAR RNA-ASSOCIATED PROTEIN 15 FAMILY MEMBER"/>
    <property type="match status" value="1"/>
</dbReference>
<protein>
    <submittedName>
        <fullName evidence="8">U3 small nucleolar RNA-associated protein-like protein 15</fullName>
    </submittedName>
</protein>
<dbReference type="AlphaFoldDB" id="A0A8E2EP43"/>
<dbReference type="GO" id="GO:0005730">
    <property type="term" value="C:nucleolus"/>
    <property type="evidence" value="ECO:0007669"/>
    <property type="project" value="UniProtKB-SubCell"/>
</dbReference>
<name>A0A8E2EP43_9PEZI</name>
<dbReference type="PRINTS" id="PR00320">
    <property type="entry name" value="GPROTEINBRPT"/>
</dbReference>
<dbReference type="Pfam" id="PF09384">
    <property type="entry name" value="UTP15_C"/>
    <property type="match status" value="1"/>
</dbReference>
<dbReference type="CDD" id="cd00200">
    <property type="entry name" value="WD40"/>
    <property type="match status" value="1"/>
</dbReference>
<comment type="subcellular location">
    <subcellularLocation>
        <location evidence="1">Nucleus</location>
        <location evidence="1">Nucleolus</location>
    </subcellularLocation>
</comment>
<proteinExistence type="predicted"/>
<evidence type="ECO:0000259" key="7">
    <source>
        <dbReference type="Pfam" id="PF09384"/>
    </source>
</evidence>
<sequence length="538" mass="59394">MAAEVQPLQPIKLPAGPATLTPEQKYWQSFSNQLLLPSQHSNPITHISFPPPLTSLTTTPPPEIFAVTSGNRVQIFSSRTRKLLKTISRFNVDDVAHSGNIRRDGRILVAGGDSGAIQAFDVNSRAILKTWKEHKLPVWVTNWHPSELTTLMSTSDDTTVRLWDLPSDASTTTFLGHQDYVRCGSFMPGQAERLVVSGSYDQTVRLWDPRVGGKSVMVFKHSAAVEAVLPLPSGTTVLAASDNQVAVLDLVAAKPMQLLRNHQKTVTSLALASNGTRLLSGGLDGHVKIFETSAWNVVAGFKCPSPILSLNVISSGSSREDRHLVIGMQSGLLSVKTRLSGQQKVQAREREKEMQALIEGKIEEYDKKRGKKRGRGWEKRTRGKDYTGEGADIVIDGNARGKIKTGSPWERALRKGQYEKALDLVLESTTPTHRQEIITLLTALRHRSALRTALKGRDEVTLQPVLKWLNKAIGDPRIIRLTSDVSLMVLDIYSEQLGQSAEIDTLVERLRERVLDNVEVSQLAWSTQGMLEMLMAGT</sequence>
<dbReference type="InterPro" id="IPR020472">
    <property type="entry name" value="WD40_PAC1"/>
</dbReference>
<organism evidence="8 9">
    <name type="scientific">Glonium stellatum</name>
    <dbReference type="NCBI Taxonomy" id="574774"/>
    <lineage>
        <taxon>Eukaryota</taxon>
        <taxon>Fungi</taxon>
        <taxon>Dikarya</taxon>
        <taxon>Ascomycota</taxon>
        <taxon>Pezizomycotina</taxon>
        <taxon>Dothideomycetes</taxon>
        <taxon>Pleosporomycetidae</taxon>
        <taxon>Gloniales</taxon>
        <taxon>Gloniaceae</taxon>
        <taxon>Glonium</taxon>
    </lineage>
</organism>
<dbReference type="InterPro" id="IPR015943">
    <property type="entry name" value="WD40/YVTN_repeat-like_dom_sf"/>
</dbReference>
<dbReference type="InterPro" id="IPR019775">
    <property type="entry name" value="WD40_repeat_CS"/>
</dbReference>
<dbReference type="GO" id="GO:0045943">
    <property type="term" value="P:positive regulation of transcription by RNA polymerase I"/>
    <property type="evidence" value="ECO:0007669"/>
    <property type="project" value="TreeGrafter"/>
</dbReference>
<evidence type="ECO:0000256" key="1">
    <source>
        <dbReference type="ARBA" id="ARBA00004604"/>
    </source>
</evidence>
<feature type="domain" description="U3 small nucleolar RNA-associated protein 15 C-terminal" evidence="7">
    <location>
        <begin position="385"/>
        <end position="534"/>
    </location>
</feature>
<dbReference type="OrthoDB" id="431715at2759"/>
<evidence type="ECO:0000256" key="5">
    <source>
        <dbReference type="ARBA" id="ARBA00023242"/>
    </source>
</evidence>
<keyword evidence="5" id="KW-0539">Nucleus</keyword>
<dbReference type="PANTHER" id="PTHR19924:SF26">
    <property type="entry name" value="U3 SMALL NUCLEOLAR RNA-ASSOCIATED PROTEIN 15 HOMOLOG"/>
    <property type="match status" value="1"/>
</dbReference>
<evidence type="ECO:0000256" key="6">
    <source>
        <dbReference type="PROSITE-ProRule" id="PRU00221"/>
    </source>
</evidence>
<dbReference type="InterPro" id="IPR018983">
    <property type="entry name" value="U3_snoRNA-assocProt_15_C"/>
</dbReference>
<dbReference type="PROSITE" id="PS00678">
    <property type="entry name" value="WD_REPEATS_1"/>
    <property type="match status" value="1"/>
</dbReference>
<keyword evidence="3 6" id="KW-0853">WD repeat</keyword>
<keyword evidence="2" id="KW-0698">rRNA processing</keyword>
<keyword evidence="4" id="KW-0677">Repeat</keyword>
<dbReference type="PROSITE" id="PS50294">
    <property type="entry name" value="WD_REPEATS_REGION"/>
    <property type="match status" value="2"/>
</dbReference>
<dbReference type="Pfam" id="PF00400">
    <property type="entry name" value="WD40"/>
    <property type="match status" value="3"/>
</dbReference>
<evidence type="ECO:0000313" key="8">
    <source>
        <dbReference type="EMBL" id="OCL02311.1"/>
    </source>
</evidence>